<feature type="domain" description="Bul1 N-terminal" evidence="1">
    <location>
        <begin position="123"/>
        <end position="232"/>
    </location>
</feature>
<organism evidence="2 3">
    <name type="scientific">Xylona heveae (strain CBS 132557 / TC161)</name>
    <dbReference type="NCBI Taxonomy" id="1328760"/>
    <lineage>
        <taxon>Eukaryota</taxon>
        <taxon>Fungi</taxon>
        <taxon>Dikarya</taxon>
        <taxon>Ascomycota</taxon>
        <taxon>Pezizomycotina</taxon>
        <taxon>Xylonomycetes</taxon>
        <taxon>Xylonales</taxon>
        <taxon>Xylonaceae</taxon>
        <taxon>Xylona</taxon>
    </lineage>
</organism>
<dbReference type="InParanoid" id="A0A165I3F8"/>
<dbReference type="AlphaFoldDB" id="A0A165I3F8"/>
<proteinExistence type="predicted"/>
<dbReference type="PANTHER" id="PTHR31904:SF1">
    <property type="entry name" value="BYPASS OF STOP CODON PROTEIN 5-RELATED"/>
    <property type="match status" value="1"/>
</dbReference>
<protein>
    <recommendedName>
        <fullName evidence="1">Bul1 N-terminal domain-containing protein</fullName>
    </recommendedName>
</protein>
<dbReference type="InterPro" id="IPR007519">
    <property type="entry name" value="Bul1_N"/>
</dbReference>
<accession>A0A165I3F8</accession>
<evidence type="ECO:0000313" key="2">
    <source>
        <dbReference type="EMBL" id="KZF24321.1"/>
    </source>
</evidence>
<dbReference type="Gene3D" id="2.60.40.640">
    <property type="match status" value="1"/>
</dbReference>
<sequence length="549" mass="59646">MYAASVASSRTVASHLRELAHMPSGRAAITISIKKDHHGLESTQTASSSAPEPYVHSYTSLDRIEGEVAITAPNALRFEDISITFEGTSRTYVENVSSASMLTQRTAARHNFLKLAQPIDQSSFPHPRILEPGRTYRFPFTFVIPERMLPSSCRHSTVNAELHEAHLQLPPSTGDAELAGDGTQRLDDQAPEMTRVSYAIKARITNVRESDNKNVVICEREKKVRVIPAVEENPPLDESRLVDYSLRRTKNIKKGLFKGTLGSLSIEAAQPSSLHLPARGLTADACATTTMASIQLRFDPAHEDSQPPALSQLVSRLTAESYYSSSAMRHWPTRDSLLNLATRGRYFETLPLASRCIASVQWEKFGPSDAPSRRDSALSTMSIHEIPAPSEAYTGGNFYVAKVLVPITLPKTKAFLPTFYSCIIARFYTLDLSVSYQSSATKFSAPTISVKLPIQISAAGDPAAQRAFSEANSQDAFALEVDDAAGALFEAGSLVAPPSPEYTRVSLVASSGTGTSAARESHHEADYPPPAYPIQGHVAFGNEKAVPIA</sequence>
<dbReference type="RefSeq" id="XP_018189876.1">
    <property type="nucleotide sequence ID" value="XM_018330910.1"/>
</dbReference>
<dbReference type="OrthoDB" id="2283785at2759"/>
<dbReference type="Pfam" id="PF04425">
    <property type="entry name" value="Bul1_N"/>
    <property type="match status" value="1"/>
</dbReference>
<reference evidence="2 3" key="1">
    <citation type="journal article" date="2016" name="Fungal Biol.">
        <title>The genome of Xylona heveae provides a window into fungal endophytism.</title>
        <authorList>
            <person name="Gazis R."/>
            <person name="Kuo A."/>
            <person name="Riley R."/>
            <person name="LaButti K."/>
            <person name="Lipzen A."/>
            <person name="Lin J."/>
            <person name="Amirebrahimi M."/>
            <person name="Hesse C.N."/>
            <person name="Spatafora J.W."/>
            <person name="Henrissat B."/>
            <person name="Hainaut M."/>
            <person name="Grigoriev I.V."/>
            <person name="Hibbett D.S."/>
        </authorList>
    </citation>
    <scope>NUCLEOTIDE SEQUENCE [LARGE SCALE GENOMIC DNA]</scope>
    <source>
        <strain evidence="2 3">TC161</strain>
    </source>
</reference>
<dbReference type="EMBL" id="KV407456">
    <property type="protein sequence ID" value="KZF24321.1"/>
    <property type="molecule type" value="Genomic_DNA"/>
</dbReference>
<dbReference type="PANTHER" id="PTHR31904">
    <property type="entry name" value="BYPASS OF STOP CODON PROTEIN 5-RELATED"/>
    <property type="match status" value="1"/>
</dbReference>
<keyword evidence="3" id="KW-1185">Reference proteome</keyword>
<dbReference type="STRING" id="1328760.A0A165I3F8"/>
<evidence type="ECO:0000313" key="3">
    <source>
        <dbReference type="Proteomes" id="UP000076632"/>
    </source>
</evidence>
<dbReference type="OMA" id="FHSCLMS"/>
<dbReference type="InterPro" id="IPR039634">
    <property type="entry name" value="Bul1-like"/>
</dbReference>
<name>A0A165I3F8_XYLHT</name>
<dbReference type="GeneID" id="28896047"/>
<dbReference type="Proteomes" id="UP000076632">
    <property type="component" value="Unassembled WGS sequence"/>
</dbReference>
<gene>
    <name evidence="2" type="ORF">L228DRAFT_237261</name>
</gene>
<evidence type="ECO:0000259" key="1">
    <source>
        <dbReference type="Pfam" id="PF04425"/>
    </source>
</evidence>
<dbReference type="InterPro" id="IPR014752">
    <property type="entry name" value="Arrestin-like_C"/>
</dbReference>